<dbReference type="AlphaFoldDB" id="A0AAW1VWE7"/>
<dbReference type="Proteomes" id="UP001457282">
    <property type="component" value="Unassembled WGS sequence"/>
</dbReference>
<protein>
    <submittedName>
        <fullName evidence="1">Uncharacterized protein</fullName>
    </submittedName>
</protein>
<dbReference type="EMBL" id="JBEDUW010000007">
    <property type="protein sequence ID" value="KAK9912065.1"/>
    <property type="molecule type" value="Genomic_DNA"/>
</dbReference>
<keyword evidence="2" id="KW-1185">Reference proteome</keyword>
<comment type="caution">
    <text evidence="1">The sequence shown here is derived from an EMBL/GenBank/DDBJ whole genome shotgun (WGS) entry which is preliminary data.</text>
</comment>
<accession>A0AAW1VWE7</accession>
<organism evidence="1 2">
    <name type="scientific">Rubus argutus</name>
    <name type="common">Southern blackberry</name>
    <dbReference type="NCBI Taxonomy" id="59490"/>
    <lineage>
        <taxon>Eukaryota</taxon>
        <taxon>Viridiplantae</taxon>
        <taxon>Streptophyta</taxon>
        <taxon>Embryophyta</taxon>
        <taxon>Tracheophyta</taxon>
        <taxon>Spermatophyta</taxon>
        <taxon>Magnoliopsida</taxon>
        <taxon>eudicotyledons</taxon>
        <taxon>Gunneridae</taxon>
        <taxon>Pentapetalae</taxon>
        <taxon>rosids</taxon>
        <taxon>fabids</taxon>
        <taxon>Rosales</taxon>
        <taxon>Rosaceae</taxon>
        <taxon>Rosoideae</taxon>
        <taxon>Rosoideae incertae sedis</taxon>
        <taxon>Rubus</taxon>
    </lineage>
</organism>
<sequence>MSCDDLETDEDWNLDRLRSVGRPTLGKLFLVSTVVVDHEFVPHPEPVAPAESRPWFCYAFSCSVKELVDAVVETLQDDDDNEPQTQALVLKILKEALIQSSLACLV</sequence>
<proteinExistence type="predicted"/>
<reference evidence="1 2" key="1">
    <citation type="journal article" date="2023" name="G3 (Bethesda)">
        <title>A chromosome-length genome assembly and annotation of blackberry (Rubus argutus, cv. 'Hillquist').</title>
        <authorList>
            <person name="Bruna T."/>
            <person name="Aryal R."/>
            <person name="Dudchenko O."/>
            <person name="Sargent D.J."/>
            <person name="Mead D."/>
            <person name="Buti M."/>
            <person name="Cavallini A."/>
            <person name="Hytonen T."/>
            <person name="Andres J."/>
            <person name="Pham M."/>
            <person name="Weisz D."/>
            <person name="Mascagni F."/>
            <person name="Usai G."/>
            <person name="Natali L."/>
            <person name="Bassil N."/>
            <person name="Fernandez G.E."/>
            <person name="Lomsadze A."/>
            <person name="Armour M."/>
            <person name="Olukolu B."/>
            <person name="Poorten T."/>
            <person name="Britton C."/>
            <person name="Davik J."/>
            <person name="Ashrafi H."/>
            <person name="Aiden E.L."/>
            <person name="Borodovsky M."/>
            <person name="Worthington M."/>
        </authorList>
    </citation>
    <scope>NUCLEOTIDE SEQUENCE [LARGE SCALE GENOMIC DNA]</scope>
    <source>
        <strain evidence="1">PI 553951</strain>
    </source>
</reference>
<evidence type="ECO:0000313" key="1">
    <source>
        <dbReference type="EMBL" id="KAK9912065.1"/>
    </source>
</evidence>
<name>A0AAW1VWE7_RUBAR</name>
<gene>
    <name evidence="1" type="ORF">M0R45_035940</name>
</gene>
<evidence type="ECO:0000313" key="2">
    <source>
        <dbReference type="Proteomes" id="UP001457282"/>
    </source>
</evidence>